<dbReference type="SUPFAM" id="SSF53271">
    <property type="entry name" value="PRTase-like"/>
    <property type="match status" value="1"/>
</dbReference>
<comment type="similarity">
    <text evidence="1">Belongs to the ComF/GntX family.</text>
</comment>
<dbReference type="InterPro" id="IPR029057">
    <property type="entry name" value="PRTase-like"/>
</dbReference>
<dbReference type="PANTHER" id="PTHR47505:SF1">
    <property type="entry name" value="DNA UTILIZATION PROTEIN YHGH"/>
    <property type="match status" value="1"/>
</dbReference>
<evidence type="ECO:0000313" key="3">
    <source>
        <dbReference type="Proteomes" id="UP000676996"/>
    </source>
</evidence>
<protein>
    <submittedName>
        <fullName evidence="2">ComF family protein</fullName>
    </submittedName>
</protein>
<dbReference type="PANTHER" id="PTHR47505">
    <property type="entry name" value="DNA UTILIZATION PROTEIN YHGH"/>
    <property type="match status" value="1"/>
</dbReference>
<reference evidence="2" key="1">
    <citation type="submission" date="2021-04" db="EMBL/GenBank/DDBJ databases">
        <title>Ouciella asimina sp. nov., isolated from the surface seawater in the hydrothermal field of Okinawa Trough.</title>
        <authorList>
            <person name="Shuang W."/>
        </authorList>
    </citation>
    <scope>NUCLEOTIDE SEQUENCE</scope>
    <source>
        <strain evidence="2">LXI357</strain>
    </source>
</reference>
<dbReference type="InterPro" id="IPR051910">
    <property type="entry name" value="ComF/GntX_DNA_util-trans"/>
</dbReference>
<evidence type="ECO:0000313" key="2">
    <source>
        <dbReference type="EMBL" id="MBR0552001.1"/>
    </source>
</evidence>
<dbReference type="CDD" id="cd06223">
    <property type="entry name" value="PRTases_typeI"/>
    <property type="match status" value="1"/>
</dbReference>
<proteinExistence type="inferred from homology"/>
<gene>
    <name evidence="2" type="ORF">J7S20_05740</name>
</gene>
<evidence type="ECO:0000256" key="1">
    <source>
        <dbReference type="ARBA" id="ARBA00008007"/>
    </source>
</evidence>
<dbReference type="AlphaFoldDB" id="A0A8T4IC81"/>
<dbReference type="Gene3D" id="3.40.50.2020">
    <property type="match status" value="1"/>
</dbReference>
<sequence>MAYGEVARTLALRLKYGGRMAFADTIARQMVRVIPADTDLLVPVPLHRWRIWNRGFNQAALIADALGWHRGVAVDRALLHRTRATPALRGLGRKARRKAVSGAFSLSDNAQDRLKGRSIGLVDDVYTSGATTDACVRLLKRAGASRVAILTWARVLGDAED</sequence>
<organism evidence="2 3">
    <name type="scientific">Stakelama marina</name>
    <dbReference type="NCBI Taxonomy" id="2826939"/>
    <lineage>
        <taxon>Bacteria</taxon>
        <taxon>Pseudomonadati</taxon>
        <taxon>Pseudomonadota</taxon>
        <taxon>Alphaproteobacteria</taxon>
        <taxon>Sphingomonadales</taxon>
        <taxon>Sphingomonadaceae</taxon>
        <taxon>Stakelama</taxon>
    </lineage>
</organism>
<dbReference type="EMBL" id="JAGRQC010000001">
    <property type="protein sequence ID" value="MBR0552001.1"/>
    <property type="molecule type" value="Genomic_DNA"/>
</dbReference>
<accession>A0A8T4IC81</accession>
<name>A0A8T4IC81_9SPHN</name>
<keyword evidence="3" id="KW-1185">Reference proteome</keyword>
<dbReference type="Proteomes" id="UP000676996">
    <property type="component" value="Unassembled WGS sequence"/>
</dbReference>
<comment type="caution">
    <text evidence="2">The sequence shown here is derived from an EMBL/GenBank/DDBJ whole genome shotgun (WGS) entry which is preliminary data.</text>
</comment>
<dbReference type="InterPro" id="IPR000836">
    <property type="entry name" value="PRTase_dom"/>
</dbReference>